<organism evidence="3 4">
    <name type="scientific">Colletotrichum sojae</name>
    <dbReference type="NCBI Taxonomy" id="2175907"/>
    <lineage>
        <taxon>Eukaryota</taxon>
        <taxon>Fungi</taxon>
        <taxon>Dikarya</taxon>
        <taxon>Ascomycota</taxon>
        <taxon>Pezizomycotina</taxon>
        <taxon>Sordariomycetes</taxon>
        <taxon>Hypocreomycetidae</taxon>
        <taxon>Glomerellales</taxon>
        <taxon>Glomerellaceae</taxon>
        <taxon>Colletotrichum</taxon>
        <taxon>Colletotrichum orchidearum species complex</taxon>
    </lineage>
</organism>
<proteinExistence type="predicted"/>
<reference evidence="3 4" key="1">
    <citation type="journal article" date="2020" name="Phytopathology">
        <title>Genome Sequence Resources of Colletotrichum truncatum, C. plurivorum, C. musicola, and C. sojae: Four Species Pathogenic to Soybean (Glycine max).</title>
        <authorList>
            <person name="Rogerio F."/>
            <person name="Boufleur T.R."/>
            <person name="Ciampi-Guillardi M."/>
            <person name="Sukno S.A."/>
            <person name="Thon M.R."/>
            <person name="Massola Junior N.S."/>
            <person name="Baroncelli R."/>
        </authorList>
    </citation>
    <scope>NUCLEOTIDE SEQUENCE [LARGE SCALE GENOMIC DNA]</scope>
    <source>
        <strain evidence="3 4">LFN0009</strain>
    </source>
</reference>
<evidence type="ECO:0000313" key="3">
    <source>
        <dbReference type="EMBL" id="KAF6806464.1"/>
    </source>
</evidence>
<protein>
    <recommendedName>
        <fullName evidence="5">Secreted protein</fullName>
    </recommendedName>
</protein>
<comment type="caution">
    <text evidence="3">The sequence shown here is derived from an EMBL/GenBank/DDBJ whole genome shotgun (WGS) entry which is preliminary data.</text>
</comment>
<feature type="signal peptide" evidence="2">
    <location>
        <begin position="1"/>
        <end position="21"/>
    </location>
</feature>
<keyword evidence="2" id="KW-0732">Signal</keyword>
<evidence type="ECO:0000256" key="1">
    <source>
        <dbReference type="SAM" id="MobiDB-lite"/>
    </source>
</evidence>
<feature type="region of interest" description="Disordered" evidence="1">
    <location>
        <begin position="92"/>
        <end position="111"/>
    </location>
</feature>
<dbReference type="Proteomes" id="UP000652219">
    <property type="component" value="Unassembled WGS sequence"/>
</dbReference>
<sequence>MCAPSMPGVSILLVLCMLAVAASRSAFHLHITRYFGMDVAREDCDVMQHARRNHASDGSKRDAHRGHAFDDLPIRPKHQDSVQEHDADLTLKRQRPPGPASYTTHPPSLQPPAEGRLECLVYRPVPFNPNAALLPPRVGVLLRLPSPTTPGRHPHSPGLLAKYHASDWESVRSSLLSPFPIPSEYPYREKLMTCARISRRSRPVGNPEETAVAVRDR</sequence>
<evidence type="ECO:0008006" key="5">
    <source>
        <dbReference type="Google" id="ProtNLM"/>
    </source>
</evidence>
<gene>
    <name evidence="3" type="ORF">CSOJ01_08812</name>
</gene>
<feature type="chain" id="PRO_5034224041" description="Secreted protein" evidence="2">
    <location>
        <begin position="22"/>
        <end position="217"/>
    </location>
</feature>
<dbReference type="AlphaFoldDB" id="A0A8H6MRM9"/>
<feature type="region of interest" description="Disordered" evidence="1">
    <location>
        <begin position="51"/>
        <end position="87"/>
    </location>
</feature>
<name>A0A8H6MRM9_9PEZI</name>
<dbReference type="EMBL" id="WIGN01000158">
    <property type="protein sequence ID" value="KAF6806464.1"/>
    <property type="molecule type" value="Genomic_DNA"/>
</dbReference>
<accession>A0A8H6MRM9</accession>
<evidence type="ECO:0000313" key="4">
    <source>
        <dbReference type="Proteomes" id="UP000652219"/>
    </source>
</evidence>
<evidence type="ECO:0000256" key="2">
    <source>
        <dbReference type="SAM" id="SignalP"/>
    </source>
</evidence>
<keyword evidence="4" id="KW-1185">Reference proteome</keyword>